<comment type="cofactor">
    <cofactor evidence="1">
        <name>Mg(2+)</name>
        <dbReference type="ChEBI" id="CHEBI:18420"/>
    </cofactor>
</comment>
<comment type="function">
    <text evidence="10">Necessary for normal cell division and for the maintenance of normal septation.</text>
</comment>
<evidence type="ECO:0000256" key="1">
    <source>
        <dbReference type="ARBA" id="ARBA00001946"/>
    </source>
</evidence>
<dbReference type="GO" id="GO:0000917">
    <property type="term" value="P:division septum assembly"/>
    <property type="evidence" value="ECO:0007669"/>
    <property type="project" value="UniProtKB-KW"/>
</dbReference>
<organism evidence="13 14">
    <name type="scientific">Peptoanaerobacter stomatis</name>
    <dbReference type="NCBI Taxonomy" id="796937"/>
    <lineage>
        <taxon>Bacteria</taxon>
        <taxon>Bacillati</taxon>
        <taxon>Bacillota</taxon>
        <taxon>Clostridia</taxon>
        <taxon>Peptostreptococcales</taxon>
        <taxon>Filifactoraceae</taxon>
        <taxon>Peptoanaerobacter</taxon>
    </lineage>
</organism>
<keyword evidence="5 10" id="KW-0547">Nucleotide-binding</keyword>
<dbReference type="Proteomes" id="UP000003379">
    <property type="component" value="Unassembled WGS sequence"/>
</dbReference>
<dbReference type="PATRIC" id="fig|796937.3.peg.2192"/>
<evidence type="ECO:0000256" key="3">
    <source>
        <dbReference type="ARBA" id="ARBA00022618"/>
    </source>
</evidence>
<sequence length="196" mass="22548">MIIKSSKLKISAVNPSSYPDDDLPCIAFAGRSNVGKSSLVNSVLKRKTLARVSQMPGKTRTINFYLINDDFYIVDLPGYGYAKLSKEEKDSWGKTMELYFAESKNLKHLFLLLDIRHEPKETDRQMYEYCKYYNIPVDIIATKSDKISRGQYQKSFSVIKKFLNIKGDEVKIFPISSLKKTGIEEVSDYMEEILKN</sequence>
<feature type="domain" description="EngB-type G" evidence="11">
    <location>
        <begin position="22"/>
        <end position="196"/>
    </location>
</feature>
<dbReference type="InterPro" id="IPR005225">
    <property type="entry name" value="Small_GTP-bd"/>
</dbReference>
<proteinExistence type="inferred from homology"/>
<dbReference type="FunFam" id="3.40.50.300:FF:000098">
    <property type="entry name" value="Probable GTP-binding protein EngB"/>
    <property type="match status" value="1"/>
</dbReference>
<accession>G9X3J7</accession>
<evidence type="ECO:0000256" key="5">
    <source>
        <dbReference type="ARBA" id="ARBA00022741"/>
    </source>
</evidence>
<dbReference type="PANTHER" id="PTHR11649">
    <property type="entry name" value="MSS1/TRME-RELATED GTP-BINDING PROTEIN"/>
    <property type="match status" value="1"/>
</dbReference>
<dbReference type="PANTHER" id="PTHR11649:SF13">
    <property type="entry name" value="ENGB-TYPE G DOMAIN-CONTAINING PROTEIN"/>
    <property type="match status" value="1"/>
</dbReference>
<evidence type="ECO:0000256" key="4">
    <source>
        <dbReference type="ARBA" id="ARBA00022723"/>
    </source>
</evidence>
<dbReference type="Gene3D" id="3.40.50.300">
    <property type="entry name" value="P-loop containing nucleotide triphosphate hydrolases"/>
    <property type="match status" value="1"/>
</dbReference>
<dbReference type="InterPro" id="IPR019987">
    <property type="entry name" value="GTP-bd_ribosome_bio_YsxC"/>
</dbReference>
<keyword evidence="8 10" id="KW-0717">Septation</keyword>
<gene>
    <name evidence="10" type="primary">engB</name>
    <name evidence="13" type="ORF">HMPREF9628_01169</name>
    <name evidence="12" type="ORF">HMPREF9629_00954</name>
</gene>
<dbReference type="InterPro" id="IPR006073">
    <property type="entry name" value="GTP-bd"/>
</dbReference>
<protein>
    <recommendedName>
        <fullName evidence="10">Probable GTP-binding protein EngB</fullName>
    </recommendedName>
</protein>
<dbReference type="Proteomes" id="UP000006437">
    <property type="component" value="Unassembled WGS sequence"/>
</dbReference>
<keyword evidence="3 10" id="KW-0132">Cell division</keyword>
<dbReference type="STRING" id="796937.HMPREF9630_01251"/>
<dbReference type="HOGENOM" id="CLU_033732_3_0_9"/>
<dbReference type="GO" id="GO:0046872">
    <property type="term" value="F:metal ion binding"/>
    <property type="evidence" value="ECO:0007669"/>
    <property type="project" value="UniProtKB-KW"/>
</dbReference>
<dbReference type="CDD" id="cd01876">
    <property type="entry name" value="YihA_EngB"/>
    <property type="match status" value="1"/>
</dbReference>
<dbReference type="EMBL" id="AFZE01000058">
    <property type="protein sequence ID" value="EHL09962.1"/>
    <property type="molecule type" value="Genomic_DNA"/>
</dbReference>
<dbReference type="HAMAP" id="MF_00321">
    <property type="entry name" value="GTPase_EngB"/>
    <property type="match status" value="1"/>
</dbReference>
<evidence type="ECO:0000313" key="12">
    <source>
        <dbReference type="EMBL" id="EHL09962.1"/>
    </source>
</evidence>
<dbReference type="NCBIfam" id="TIGR03598">
    <property type="entry name" value="GTPase_YsxC"/>
    <property type="match status" value="1"/>
</dbReference>
<evidence type="ECO:0000256" key="10">
    <source>
        <dbReference type="HAMAP-Rule" id="MF_00321"/>
    </source>
</evidence>
<dbReference type="GO" id="GO:0005525">
    <property type="term" value="F:GTP binding"/>
    <property type="evidence" value="ECO:0007669"/>
    <property type="project" value="UniProtKB-UniRule"/>
</dbReference>
<dbReference type="GO" id="GO:0005829">
    <property type="term" value="C:cytosol"/>
    <property type="evidence" value="ECO:0007669"/>
    <property type="project" value="TreeGrafter"/>
</dbReference>
<reference evidence="12 15" key="1">
    <citation type="submission" date="2011-08" db="EMBL/GenBank/DDBJ databases">
        <title>The Genome Sequence of Eubacteriaceae bacterium ACC19a.</title>
        <authorList>
            <consortium name="The Broad Institute Genome Sequencing Platform"/>
            <person name="Earl A."/>
            <person name="Ward D."/>
            <person name="Feldgarden M."/>
            <person name="Gevers D."/>
            <person name="Sizova M."/>
            <person name="Hazen A."/>
            <person name="Epstein S."/>
            <person name="Young S.K."/>
            <person name="Zeng Q."/>
            <person name="Gargeya S."/>
            <person name="Fitzgerald M."/>
            <person name="Haas B."/>
            <person name="Abouelleil A."/>
            <person name="Alvarado L."/>
            <person name="Arachchi H.M."/>
            <person name="Berlin A."/>
            <person name="Brown A."/>
            <person name="Chapman S.B."/>
            <person name="Chen Z."/>
            <person name="Dunbar C."/>
            <person name="Freedman E."/>
            <person name="Gearin G."/>
            <person name="Gellesch M."/>
            <person name="Goldberg J."/>
            <person name="Griggs A."/>
            <person name="Gujja S."/>
            <person name="Heiman D."/>
            <person name="Howarth C."/>
            <person name="Larson L."/>
            <person name="Lui A."/>
            <person name="MacDonald P.J.P."/>
            <person name="Montmayeur A."/>
            <person name="Murphy C."/>
            <person name="Neiman D."/>
            <person name="Pearson M."/>
            <person name="Priest M."/>
            <person name="Roberts A."/>
            <person name="Saif S."/>
            <person name="Shea T."/>
            <person name="Shenoy N."/>
            <person name="Sisk P."/>
            <person name="Stolte C."/>
            <person name="Sykes S."/>
            <person name="Wortman J."/>
            <person name="Nusbaum C."/>
            <person name="Birren B."/>
        </authorList>
    </citation>
    <scope>NUCLEOTIDE SEQUENCE [LARGE SCALE GENOMIC DNA]</scope>
    <source>
        <strain evidence="12 15">ACC19a</strain>
    </source>
</reference>
<keyword evidence="6" id="KW-0460">Magnesium</keyword>
<dbReference type="NCBIfam" id="TIGR00231">
    <property type="entry name" value="small_GTP"/>
    <property type="match status" value="1"/>
</dbReference>
<dbReference type="Pfam" id="PF01926">
    <property type="entry name" value="MMR_HSR1"/>
    <property type="match status" value="1"/>
</dbReference>
<dbReference type="InterPro" id="IPR030393">
    <property type="entry name" value="G_ENGB_dom"/>
</dbReference>
<evidence type="ECO:0000313" key="15">
    <source>
        <dbReference type="Proteomes" id="UP000006437"/>
    </source>
</evidence>
<keyword evidence="4" id="KW-0479">Metal-binding</keyword>
<dbReference type="InterPro" id="IPR027417">
    <property type="entry name" value="P-loop_NTPase"/>
</dbReference>
<comment type="caution">
    <text evidence="13">The sequence shown here is derived from an EMBL/GenBank/DDBJ whole genome shotgun (WGS) entry which is preliminary data.</text>
</comment>
<dbReference type="RefSeq" id="WP_009525189.1">
    <property type="nucleotide sequence ID" value="NZ_JBQMYZ010000006.1"/>
</dbReference>
<reference evidence="13 14" key="2">
    <citation type="submission" date="2011-08" db="EMBL/GenBank/DDBJ databases">
        <title>The Genome Sequence of Eubacteriaceae bacterium CM5.</title>
        <authorList>
            <consortium name="The Broad Institute Genome Sequencing Platform"/>
            <person name="Earl A."/>
            <person name="Ward D."/>
            <person name="Feldgarden M."/>
            <person name="Gevers D."/>
            <person name="Sizova M."/>
            <person name="Hazen A."/>
            <person name="Epstein S."/>
            <person name="Young S.K."/>
            <person name="Zeng Q."/>
            <person name="Gargeya S."/>
            <person name="Fitzgerald M."/>
            <person name="Haas B."/>
            <person name="Abouelleil A."/>
            <person name="Alvarado L."/>
            <person name="Arachchi H.M."/>
            <person name="Berlin A."/>
            <person name="Brown A."/>
            <person name="Chapman S.B."/>
            <person name="Chen Z."/>
            <person name="Dunbar C."/>
            <person name="Freedman E."/>
            <person name="Gearin G."/>
            <person name="Gellesch M."/>
            <person name="Goldberg J."/>
            <person name="Griggs A."/>
            <person name="Gujja S."/>
            <person name="Heiman D."/>
            <person name="Howarth C."/>
            <person name="Larson L."/>
            <person name="Lui A."/>
            <person name="MacDonald P.J.P."/>
            <person name="Montmayeur A."/>
            <person name="Murphy C."/>
            <person name="Neiman D."/>
            <person name="Pearson M."/>
            <person name="Priest M."/>
            <person name="Roberts A."/>
            <person name="Saif S."/>
            <person name="Shea T."/>
            <person name="Shenoy N."/>
            <person name="Sisk P."/>
            <person name="Stolte C."/>
            <person name="Sykes S."/>
            <person name="Wortman J."/>
            <person name="Nusbaum C."/>
            <person name="Birren B."/>
        </authorList>
    </citation>
    <scope>NUCLEOTIDE SEQUENCE [LARGE SCALE GENOMIC DNA]</scope>
    <source>
        <strain evidence="13 14">CM5</strain>
    </source>
</reference>
<dbReference type="EMBL" id="AFZG01000014">
    <property type="protein sequence ID" value="EHL19836.1"/>
    <property type="molecule type" value="Genomic_DNA"/>
</dbReference>
<evidence type="ECO:0000256" key="9">
    <source>
        <dbReference type="ARBA" id="ARBA00023306"/>
    </source>
</evidence>
<evidence type="ECO:0000256" key="7">
    <source>
        <dbReference type="ARBA" id="ARBA00023134"/>
    </source>
</evidence>
<keyword evidence="9 10" id="KW-0131">Cell cycle</keyword>
<name>G9XB02_9FIRM</name>
<evidence type="ECO:0000313" key="13">
    <source>
        <dbReference type="EMBL" id="EHL19836.1"/>
    </source>
</evidence>
<dbReference type="PROSITE" id="PS51706">
    <property type="entry name" value="G_ENGB"/>
    <property type="match status" value="1"/>
</dbReference>
<evidence type="ECO:0000256" key="6">
    <source>
        <dbReference type="ARBA" id="ARBA00022842"/>
    </source>
</evidence>
<evidence type="ECO:0000256" key="2">
    <source>
        <dbReference type="ARBA" id="ARBA00009638"/>
    </source>
</evidence>
<dbReference type="SUPFAM" id="SSF52540">
    <property type="entry name" value="P-loop containing nucleoside triphosphate hydrolases"/>
    <property type="match status" value="1"/>
</dbReference>
<keyword evidence="7 10" id="KW-0342">GTP-binding</keyword>
<accession>G9XB02</accession>
<evidence type="ECO:0000313" key="14">
    <source>
        <dbReference type="Proteomes" id="UP000003379"/>
    </source>
</evidence>
<evidence type="ECO:0000256" key="8">
    <source>
        <dbReference type="ARBA" id="ARBA00023210"/>
    </source>
</evidence>
<dbReference type="AlphaFoldDB" id="G9XB02"/>
<comment type="similarity">
    <text evidence="2 10">Belongs to the TRAFAC class TrmE-Era-EngA-EngB-Septin-like GTPase superfamily. EngB GTPase family.</text>
</comment>
<evidence type="ECO:0000259" key="11">
    <source>
        <dbReference type="PROSITE" id="PS51706"/>
    </source>
</evidence>